<feature type="domain" description="Immunoglobulin" evidence="1">
    <location>
        <begin position="125"/>
        <end position="208"/>
    </location>
</feature>
<keyword evidence="3" id="KW-1185">Reference proteome</keyword>
<dbReference type="Pfam" id="PF13927">
    <property type="entry name" value="Ig_3"/>
    <property type="match status" value="1"/>
</dbReference>
<name>K9RYJ4_9CAUD</name>
<dbReference type="Gene3D" id="2.60.40.10">
    <property type="entry name" value="Immunoglobulins"/>
    <property type="match status" value="2"/>
</dbReference>
<dbReference type="OrthoDB" id="12875at10239"/>
<dbReference type="InterPro" id="IPR013783">
    <property type="entry name" value="Ig-like_fold"/>
</dbReference>
<proteinExistence type="predicted"/>
<dbReference type="GeneID" id="14516811"/>
<accession>K9RYJ4</accession>
<gene>
    <name evidence="2" type="ORF">GAP227_44</name>
</gene>
<dbReference type="RefSeq" id="YP_007348365.1">
    <property type="nucleotide sequence ID" value="NC_020078.1"/>
</dbReference>
<sequence>MFVHEAPFLGAVSGAGQLRRDAVRLQCYAEVNTGAQPDVLAFWEAQLALADKDHGLPYDGTYVPGVIDLRPACYKVLSHYRMFNPEGIADYKEFCNFFIEKNGGGEPAEPLSFSKNLSGSNASDADGTYVPAGSTYTNSVEVTGGVAPYTYAWFKRAGGVDQPVGTDAPEYSITNYGSGNNGDYFVRVTDAAGTTIESTRDRTRVAVRITKQPVATLAVDTGGTITLSVTVDGGYQNTFQWYKDGVALSGRTGASFTKSNATEDDAGSYHVVVTSANTRGPKTAESTKCAVTVNPEAPVEPEE</sequence>
<dbReference type="SMART" id="SM00409">
    <property type="entry name" value="IG"/>
    <property type="match status" value="2"/>
</dbReference>
<reference evidence="2 3" key="1">
    <citation type="journal article" date="2013" name="Genome Announc.">
        <title>The Genome of Cronobacter sakazakii Bacteriophage vB_CsaP_GAP227 Suggests a New Genus within the Autographivirinae.</title>
        <authorList>
            <person name="Abbasifar R."/>
            <person name="Kropinski A.M."/>
            <person name="Sabour P.M."/>
            <person name="Ackermann H.W."/>
            <person name="Alanis Villa A."/>
            <person name="Abbasifar A."/>
            <person name="Griffiths M.W."/>
        </authorList>
    </citation>
    <scope>NUCLEOTIDE SEQUENCE [LARGE SCALE GENOMIC DNA]</scope>
</reference>
<dbReference type="SUPFAM" id="SSF48726">
    <property type="entry name" value="Immunoglobulin"/>
    <property type="match status" value="2"/>
</dbReference>
<dbReference type="KEGG" id="vg:14516811"/>
<dbReference type="InterPro" id="IPR036179">
    <property type="entry name" value="Ig-like_dom_sf"/>
</dbReference>
<dbReference type="EMBL" id="KC107834">
    <property type="protein sequence ID" value="AFY63163.1"/>
    <property type="molecule type" value="Genomic_DNA"/>
</dbReference>
<dbReference type="Proteomes" id="UP000010485">
    <property type="component" value="Segment"/>
</dbReference>
<organism evidence="2 3">
    <name type="scientific">Cronobacter phage vB_CskP_GAP227</name>
    <dbReference type="NCBI Taxonomy" id="1264737"/>
    <lineage>
        <taxon>Viruses</taxon>
        <taxon>Duplodnaviria</taxon>
        <taxon>Heunggongvirae</taxon>
        <taxon>Uroviricota</taxon>
        <taxon>Caudoviricetes</taxon>
        <taxon>Autographivirales</taxon>
        <taxon>Autonotataviridae</taxon>
        <taxon>Melnykvirinae</taxon>
        <taxon>Cronosvirus</taxon>
        <taxon>Cronosvirus GAP227</taxon>
    </lineage>
</organism>
<evidence type="ECO:0000313" key="3">
    <source>
        <dbReference type="Proteomes" id="UP000010485"/>
    </source>
</evidence>
<dbReference type="InterPro" id="IPR003599">
    <property type="entry name" value="Ig_sub"/>
</dbReference>
<evidence type="ECO:0000259" key="1">
    <source>
        <dbReference type="SMART" id="SM00409"/>
    </source>
</evidence>
<protein>
    <recommendedName>
        <fullName evidence="1">Immunoglobulin domain-containing protein</fullName>
    </recommendedName>
</protein>
<evidence type="ECO:0000313" key="2">
    <source>
        <dbReference type="EMBL" id="AFY63163.1"/>
    </source>
</evidence>
<feature type="domain" description="Immunoglobulin" evidence="1">
    <location>
        <begin position="214"/>
        <end position="292"/>
    </location>
</feature>